<protein>
    <submittedName>
        <fullName evidence="3">Putative amidohydrolase</fullName>
    </submittedName>
</protein>
<name>A0A840AID3_9HYPH</name>
<dbReference type="Proteomes" id="UP000553963">
    <property type="component" value="Unassembled WGS sequence"/>
</dbReference>
<dbReference type="Pfam" id="PF00795">
    <property type="entry name" value="CN_hydrolase"/>
    <property type="match status" value="1"/>
</dbReference>
<dbReference type="CDD" id="cd07569">
    <property type="entry name" value="DCase"/>
    <property type="match status" value="1"/>
</dbReference>
<dbReference type="EMBL" id="JACIDS010000001">
    <property type="protein sequence ID" value="MBB3929332.1"/>
    <property type="molecule type" value="Genomic_DNA"/>
</dbReference>
<dbReference type="AlphaFoldDB" id="A0A840AID3"/>
<keyword evidence="4" id="KW-1185">Reference proteome</keyword>
<sequence>MTDRRYVLAVAQMGPIARSDSRAAVVARQIELLREAHARGAAFVVFPELALTTFFPRWILGEDERQSFYETEMPNADTAPLFAEAARLGVGFYLGYAEIEAGHFFNTAIVVDRAGKIILKYRKVHLPGTAEPIPGRTLHHLEKRYFEPGNLGFPVARTDYGIAGALICNDRRWPEAYRMLSLQGAEVGFIGYNTPDDHTGDFDFDNLTSFHNQLSLQAGAYQNSMWLGAAAKCGNEEGSRMIGDSMIVAPSGQIAAQALTTGDEVITARIDLDMASLYRRTIFDFARHREPEQYHLITTRKGPVVEV</sequence>
<keyword evidence="1 3" id="KW-0378">Hydrolase</keyword>
<dbReference type="PANTHER" id="PTHR43674:SF12">
    <property type="entry name" value="NITRILASE C965.09-RELATED"/>
    <property type="match status" value="1"/>
</dbReference>
<dbReference type="PROSITE" id="PS50263">
    <property type="entry name" value="CN_HYDROLASE"/>
    <property type="match status" value="1"/>
</dbReference>
<accession>A0A840AID3</accession>
<comment type="caution">
    <text evidence="3">The sequence shown here is derived from an EMBL/GenBank/DDBJ whole genome shotgun (WGS) entry which is preliminary data.</text>
</comment>
<dbReference type="PANTHER" id="PTHR43674">
    <property type="entry name" value="NITRILASE C965.09-RELATED"/>
    <property type="match status" value="1"/>
</dbReference>
<feature type="domain" description="CN hydrolase" evidence="2">
    <location>
        <begin position="6"/>
        <end position="272"/>
    </location>
</feature>
<dbReference type="SUPFAM" id="SSF56317">
    <property type="entry name" value="Carbon-nitrogen hydrolase"/>
    <property type="match status" value="1"/>
</dbReference>
<evidence type="ECO:0000313" key="3">
    <source>
        <dbReference type="EMBL" id="MBB3929332.1"/>
    </source>
</evidence>
<dbReference type="RefSeq" id="WP_183397000.1">
    <property type="nucleotide sequence ID" value="NZ_JACIDS010000001.1"/>
</dbReference>
<reference evidence="3 4" key="1">
    <citation type="submission" date="2020-08" db="EMBL/GenBank/DDBJ databases">
        <title>Genomic Encyclopedia of Type Strains, Phase IV (KMG-IV): sequencing the most valuable type-strain genomes for metagenomic binning, comparative biology and taxonomic classification.</title>
        <authorList>
            <person name="Goeker M."/>
        </authorList>
    </citation>
    <scope>NUCLEOTIDE SEQUENCE [LARGE SCALE GENOMIC DNA]</scope>
    <source>
        <strain evidence="3 4">DSM 25966</strain>
    </source>
</reference>
<dbReference type="InterPro" id="IPR003010">
    <property type="entry name" value="C-N_Hydrolase"/>
</dbReference>
<dbReference type="InterPro" id="IPR050345">
    <property type="entry name" value="Aliph_Amidase/BUP"/>
</dbReference>
<evidence type="ECO:0000259" key="2">
    <source>
        <dbReference type="PROSITE" id="PS50263"/>
    </source>
</evidence>
<evidence type="ECO:0000313" key="4">
    <source>
        <dbReference type="Proteomes" id="UP000553963"/>
    </source>
</evidence>
<dbReference type="Gene3D" id="3.60.110.10">
    <property type="entry name" value="Carbon-nitrogen hydrolase"/>
    <property type="match status" value="1"/>
</dbReference>
<gene>
    <name evidence="3" type="ORF">GGR25_000351</name>
</gene>
<dbReference type="InterPro" id="IPR036526">
    <property type="entry name" value="C-N_Hydrolase_sf"/>
</dbReference>
<proteinExistence type="predicted"/>
<organism evidence="3 4">
    <name type="scientific">Kaistia hirudinis</name>
    <dbReference type="NCBI Taxonomy" id="1293440"/>
    <lineage>
        <taxon>Bacteria</taxon>
        <taxon>Pseudomonadati</taxon>
        <taxon>Pseudomonadota</taxon>
        <taxon>Alphaproteobacteria</taxon>
        <taxon>Hyphomicrobiales</taxon>
        <taxon>Kaistiaceae</taxon>
        <taxon>Kaistia</taxon>
    </lineage>
</organism>
<evidence type="ECO:0000256" key="1">
    <source>
        <dbReference type="ARBA" id="ARBA00022801"/>
    </source>
</evidence>
<dbReference type="GO" id="GO:0016811">
    <property type="term" value="F:hydrolase activity, acting on carbon-nitrogen (but not peptide) bonds, in linear amides"/>
    <property type="evidence" value="ECO:0007669"/>
    <property type="project" value="TreeGrafter"/>
</dbReference>